<dbReference type="GO" id="GO:0004022">
    <property type="term" value="F:alcohol dehydrogenase (NAD+) activity"/>
    <property type="evidence" value="ECO:0007669"/>
    <property type="project" value="UniProtKB-EC"/>
</dbReference>
<evidence type="ECO:0000256" key="6">
    <source>
        <dbReference type="ARBA" id="ARBA00023002"/>
    </source>
</evidence>
<dbReference type="InterPro" id="IPR013149">
    <property type="entry name" value="ADH-like_C"/>
</dbReference>
<dbReference type="PANTHER" id="PTHR42940:SF8">
    <property type="entry name" value="VACUOLAR PROTEIN SORTING-ASSOCIATED PROTEIN 11"/>
    <property type="match status" value="1"/>
</dbReference>
<evidence type="ECO:0000259" key="8">
    <source>
        <dbReference type="SMART" id="SM00829"/>
    </source>
</evidence>
<dbReference type="CDD" id="cd08254">
    <property type="entry name" value="hydroxyacyl_CoA_DH"/>
    <property type="match status" value="1"/>
</dbReference>
<dbReference type="Pfam" id="PF00107">
    <property type="entry name" value="ADH_zinc_N"/>
    <property type="match status" value="1"/>
</dbReference>
<dbReference type="InterPro" id="IPR013154">
    <property type="entry name" value="ADH-like_N"/>
</dbReference>
<dbReference type="InterPro" id="IPR020843">
    <property type="entry name" value="ER"/>
</dbReference>
<protein>
    <recommendedName>
        <fullName evidence="3">alcohol dehydrogenase</fullName>
        <ecNumber evidence="3">1.1.1.1</ecNumber>
    </recommendedName>
</protein>
<dbReference type="InterPro" id="IPR002328">
    <property type="entry name" value="ADH_Zn_CS"/>
</dbReference>
<dbReference type="EMBL" id="JAGGMQ010000001">
    <property type="protein sequence ID" value="MBP2170801.1"/>
    <property type="molecule type" value="Genomic_DNA"/>
</dbReference>
<dbReference type="Pfam" id="PF08240">
    <property type="entry name" value="ADH_N"/>
    <property type="match status" value="1"/>
</dbReference>
<dbReference type="EC" id="1.1.1.1" evidence="3"/>
<dbReference type="Gene3D" id="3.40.50.720">
    <property type="entry name" value="NAD(P)-binding Rossmann-like Domain"/>
    <property type="match status" value="1"/>
</dbReference>
<dbReference type="RefSeq" id="WP_017801720.1">
    <property type="nucleotide sequence ID" value="NZ_JAGGMQ010000001.1"/>
</dbReference>
<evidence type="ECO:0000256" key="3">
    <source>
        <dbReference type="ARBA" id="ARBA00013190"/>
    </source>
</evidence>
<evidence type="ECO:0000256" key="4">
    <source>
        <dbReference type="ARBA" id="ARBA00022723"/>
    </source>
</evidence>
<keyword evidence="4 7" id="KW-0479">Metal-binding</keyword>
<dbReference type="Proteomes" id="UP001195624">
    <property type="component" value="Unassembled WGS sequence"/>
</dbReference>
<dbReference type="InterPro" id="IPR011032">
    <property type="entry name" value="GroES-like_sf"/>
</dbReference>
<evidence type="ECO:0000256" key="1">
    <source>
        <dbReference type="ARBA" id="ARBA00001947"/>
    </source>
</evidence>
<dbReference type="SUPFAM" id="SSF50129">
    <property type="entry name" value="GroES-like"/>
    <property type="match status" value="1"/>
</dbReference>
<evidence type="ECO:0000256" key="7">
    <source>
        <dbReference type="RuleBase" id="RU361277"/>
    </source>
</evidence>
<dbReference type="PANTHER" id="PTHR42940">
    <property type="entry name" value="ALCOHOL DEHYDROGENASE 1-RELATED"/>
    <property type="match status" value="1"/>
</dbReference>
<keyword evidence="6 9" id="KW-0560">Oxidoreductase</keyword>
<dbReference type="PROSITE" id="PS00059">
    <property type="entry name" value="ADH_ZINC"/>
    <property type="match status" value="1"/>
</dbReference>
<keyword evidence="10" id="KW-1185">Reference proteome</keyword>
<dbReference type="SUPFAM" id="SSF51735">
    <property type="entry name" value="NAD(P)-binding Rossmann-fold domains"/>
    <property type="match status" value="1"/>
</dbReference>
<organism evidence="9 10">
    <name type="scientific">Winslowiella toletana</name>
    <dbReference type="NCBI Taxonomy" id="92490"/>
    <lineage>
        <taxon>Bacteria</taxon>
        <taxon>Pseudomonadati</taxon>
        <taxon>Pseudomonadota</taxon>
        <taxon>Gammaproteobacteria</taxon>
        <taxon>Enterobacterales</taxon>
        <taxon>Erwiniaceae</taxon>
        <taxon>Winslowiella</taxon>
    </lineage>
</organism>
<gene>
    <name evidence="9" type="ORF">J2125_003993</name>
</gene>
<proteinExistence type="inferred from homology"/>
<reference evidence="10" key="1">
    <citation type="submission" date="2023-07" db="EMBL/GenBank/DDBJ databases">
        <title>Genome mining of underrepresented organisms for secondary metabolites.</title>
        <authorList>
            <person name="D'Agostino P.M."/>
        </authorList>
    </citation>
    <scope>NUCLEOTIDE SEQUENCE [LARGE SCALE GENOMIC DNA]</scope>
    <source>
        <strain evidence="10">WS4403</strain>
    </source>
</reference>
<evidence type="ECO:0000313" key="9">
    <source>
        <dbReference type="EMBL" id="MBP2170801.1"/>
    </source>
</evidence>
<dbReference type="InterPro" id="IPR036291">
    <property type="entry name" value="NAD(P)-bd_dom_sf"/>
</dbReference>
<evidence type="ECO:0000313" key="10">
    <source>
        <dbReference type="Proteomes" id="UP001195624"/>
    </source>
</evidence>
<evidence type="ECO:0000256" key="5">
    <source>
        <dbReference type="ARBA" id="ARBA00022833"/>
    </source>
</evidence>
<comment type="similarity">
    <text evidence="2 7">Belongs to the zinc-containing alcohol dehydrogenase family.</text>
</comment>
<dbReference type="Gene3D" id="3.90.180.10">
    <property type="entry name" value="Medium-chain alcohol dehydrogenases, catalytic domain"/>
    <property type="match status" value="2"/>
</dbReference>
<name>A0ABS4PFF4_9GAMM</name>
<comment type="caution">
    <text evidence="9">The sequence shown here is derived from an EMBL/GenBank/DDBJ whole genome shotgun (WGS) entry which is preliminary data.</text>
</comment>
<accession>A0ABS4PFF4</accession>
<dbReference type="SMART" id="SM00829">
    <property type="entry name" value="PKS_ER"/>
    <property type="match status" value="1"/>
</dbReference>
<sequence>MKAWQFVGVNEPLIRNELPDPEAGQGEIVIDIKAAGLCHSDVSYIDGTLTSLLAHIPIVLGHEIAGIVSAVGSGVTDFSVGQRVGIPATVDSPGTARNGGFADKVVAVAGQCVHLPDAVAFEQAAPAMDAARTAYRGLVTAGHVVAGMTVGIIGFGGLGSLAVQIAHEIGAIIYVAEVNEAAWDEARKQGARDVAADIREFEDKGLDVIVDFAGYGTTTAAAIDAVRPQGRVVQVGLAREMATISAQKITMKEITYIGAANGDKSEAEAVLALMASGNIKSDVLPITFDEIPDCLKKLELGGVRGRYVALAQPASDDKPGS</sequence>
<evidence type="ECO:0000256" key="2">
    <source>
        <dbReference type="ARBA" id="ARBA00008072"/>
    </source>
</evidence>
<feature type="domain" description="Enoyl reductase (ER)" evidence="8">
    <location>
        <begin position="8"/>
        <end position="309"/>
    </location>
</feature>
<comment type="cofactor">
    <cofactor evidence="1 7">
        <name>Zn(2+)</name>
        <dbReference type="ChEBI" id="CHEBI:29105"/>
    </cofactor>
</comment>
<keyword evidence="5 7" id="KW-0862">Zinc</keyword>